<reference evidence="2" key="2">
    <citation type="submission" date="2025-08" db="UniProtKB">
        <authorList>
            <consortium name="RefSeq"/>
        </authorList>
    </citation>
    <scope>IDENTIFICATION</scope>
    <source>
        <tissue evidence="2">Etiolated seedlings</tissue>
    </source>
</reference>
<accession>A0A1S2Y3Q2</accession>
<dbReference type="STRING" id="3827.A0A1S2Y3Q2"/>
<protein>
    <submittedName>
        <fullName evidence="2">Uncharacterized protein LOC101497406</fullName>
    </submittedName>
</protein>
<reference evidence="1" key="1">
    <citation type="journal article" date="2013" name="Nat. Biotechnol.">
        <title>Draft genome sequence of chickpea (Cicer arietinum) provides a resource for trait improvement.</title>
        <authorList>
            <person name="Varshney R.K."/>
            <person name="Song C."/>
            <person name="Saxena R.K."/>
            <person name="Azam S."/>
            <person name="Yu S."/>
            <person name="Sharpe A.G."/>
            <person name="Cannon S."/>
            <person name="Baek J."/>
            <person name="Rosen B.D."/>
            <person name="Tar'an B."/>
            <person name="Millan T."/>
            <person name="Zhang X."/>
            <person name="Ramsay L.D."/>
            <person name="Iwata A."/>
            <person name="Wang Y."/>
            <person name="Nelson W."/>
            <person name="Farmer A.D."/>
            <person name="Gaur P.M."/>
            <person name="Soderlund C."/>
            <person name="Penmetsa R.V."/>
            <person name="Xu C."/>
            <person name="Bharti A.K."/>
            <person name="He W."/>
            <person name="Winter P."/>
            <person name="Zhao S."/>
            <person name="Hane J.K."/>
            <person name="Carrasquilla-Garcia N."/>
            <person name="Condie J.A."/>
            <person name="Upadhyaya H.D."/>
            <person name="Luo M.C."/>
            <person name="Thudi M."/>
            <person name="Gowda C.L."/>
            <person name="Singh N.P."/>
            <person name="Lichtenzveig J."/>
            <person name="Gali K.K."/>
            <person name="Rubio J."/>
            <person name="Nadarajan N."/>
            <person name="Dolezel J."/>
            <person name="Bansal K.C."/>
            <person name="Xu X."/>
            <person name="Edwards D."/>
            <person name="Zhang G."/>
            <person name="Kahl G."/>
            <person name="Gil J."/>
            <person name="Singh K.B."/>
            <person name="Datta S.K."/>
            <person name="Jackson S.A."/>
            <person name="Wang J."/>
            <person name="Cook D.R."/>
        </authorList>
    </citation>
    <scope>NUCLEOTIDE SEQUENCE [LARGE SCALE GENOMIC DNA]</scope>
    <source>
        <strain evidence="1">cv. CDC Frontier</strain>
    </source>
</reference>
<keyword evidence="1" id="KW-1185">Reference proteome</keyword>
<evidence type="ECO:0000313" key="1">
    <source>
        <dbReference type="Proteomes" id="UP000087171"/>
    </source>
</evidence>
<dbReference type="AlphaFoldDB" id="A0A1S2Y3Q2"/>
<dbReference type="PaxDb" id="3827-XP_004498050.1"/>
<gene>
    <name evidence="2" type="primary">LOC101497406</name>
</gene>
<dbReference type="Pfam" id="PF14223">
    <property type="entry name" value="Retrotran_gag_2"/>
    <property type="match status" value="1"/>
</dbReference>
<evidence type="ECO:0000313" key="2">
    <source>
        <dbReference type="RefSeq" id="XP_004498050.1"/>
    </source>
</evidence>
<name>A0A1S2Y3Q2_CICAR</name>
<dbReference type="PANTHER" id="PTHR35317">
    <property type="entry name" value="OS04G0629600 PROTEIN"/>
    <property type="match status" value="1"/>
</dbReference>
<dbReference type="PANTHER" id="PTHR35317:SF11">
    <property type="entry name" value="CCHC-TYPE DOMAIN-CONTAINING PROTEIN"/>
    <property type="match status" value="1"/>
</dbReference>
<dbReference type="Proteomes" id="UP000087171">
    <property type="component" value="Chromosome Ca4"/>
</dbReference>
<organism evidence="1 2">
    <name type="scientific">Cicer arietinum</name>
    <name type="common">Chickpea</name>
    <name type="synonym">Garbanzo</name>
    <dbReference type="NCBI Taxonomy" id="3827"/>
    <lineage>
        <taxon>Eukaryota</taxon>
        <taxon>Viridiplantae</taxon>
        <taxon>Streptophyta</taxon>
        <taxon>Embryophyta</taxon>
        <taxon>Tracheophyta</taxon>
        <taxon>Spermatophyta</taxon>
        <taxon>Magnoliopsida</taxon>
        <taxon>eudicotyledons</taxon>
        <taxon>Gunneridae</taxon>
        <taxon>Pentapetalae</taxon>
        <taxon>rosids</taxon>
        <taxon>fabids</taxon>
        <taxon>Fabales</taxon>
        <taxon>Fabaceae</taxon>
        <taxon>Papilionoideae</taxon>
        <taxon>50 kb inversion clade</taxon>
        <taxon>NPAAA clade</taxon>
        <taxon>Hologalegina</taxon>
        <taxon>IRL clade</taxon>
        <taxon>Cicereae</taxon>
        <taxon>Cicer</taxon>
    </lineage>
</organism>
<proteinExistence type="predicted"/>
<dbReference type="eggNOG" id="KOG0017">
    <property type="taxonomic scope" value="Eukaryota"/>
</dbReference>
<sequence>MTLKLVKAIWDFLKQEYEGNKKVKGMQMLNLIREFEMQQTNESKTIKEYSYRLLSIVNNVRFLGKKLSDIIIVLKILVNIPKRFESIISSLENCKDMSNITLSELVYVLQAQEQRRLMREEGTVEGALQAKLKLNHGYKGKKKKAQWNNFKKGDSSNKMSKTEYEKAYNPPCQHFGKRNHLHFR</sequence>
<dbReference type="RefSeq" id="XP_004498050.1">
    <property type="nucleotide sequence ID" value="XM_004497993.1"/>
</dbReference>
<dbReference type="OrthoDB" id="1711498at2759"/>